<evidence type="ECO:0000256" key="1">
    <source>
        <dbReference type="PROSITE-ProRule" id="PRU00339"/>
    </source>
</evidence>
<gene>
    <name evidence="2" type="ordered locus">HCH_02327</name>
</gene>
<organism evidence="2 3">
    <name type="scientific">Hahella chejuensis (strain KCTC 2396)</name>
    <dbReference type="NCBI Taxonomy" id="349521"/>
    <lineage>
        <taxon>Bacteria</taxon>
        <taxon>Pseudomonadati</taxon>
        <taxon>Pseudomonadota</taxon>
        <taxon>Gammaproteobacteria</taxon>
        <taxon>Oceanospirillales</taxon>
        <taxon>Hahellaceae</taxon>
        <taxon>Hahella</taxon>
    </lineage>
</organism>
<dbReference type="SUPFAM" id="SSF48452">
    <property type="entry name" value="TPR-like"/>
    <property type="match status" value="1"/>
</dbReference>
<dbReference type="Pfam" id="PF14559">
    <property type="entry name" value="TPR_19"/>
    <property type="match status" value="1"/>
</dbReference>
<dbReference type="eggNOG" id="COG0457">
    <property type="taxonomic scope" value="Bacteria"/>
</dbReference>
<reference evidence="2 3" key="1">
    <citation type="journal article" date="2005" name="Nucleic Acids Res.">
        <title>Genomic blueprint of Hahella chejuensis, a marine microbe producing an algicidal agent.</title>
        <authorList>
            <person name="Jeong H."/>
            <person name="Yim J.H."/>
            <person name="Lee C."/>
            <person name="Choi S.-H."/>
            <person name="Park Y.K."/>
            <person name="Yoon S.H."/>
            <person name="Hur C.-G."/>
            <person name="Kang H.-Y."/>
            <person name="Kim D."/>
            <person name="Lee H.H."/>
            <person name="Park K.H."/>
            <person name="Park S.-H."/>
            <person name="Park H.-S."/>
            <person name="Lee H.K."/>
            <person name="Oh T.K."/>
            <person name="Kim J.F."/>
        </authorList>
    </citation>
    <scope>NUCLEOTIDE SEQUENCE [LARGE SCALE GENOMIC DNA]</scope>
    <source>
        <strain evidence="2 3">KCTC 2396</strain>
    </source>
</reference>
<dbReference type="OrthoDB" id="5614121at2"/>
<accession>Q2SJM4</accession>
<evidence type="ECO:0000313" key="2">
    <source>
        <dbReference type="EMBL" id="ABC29150.1"/>
    </source>
</evidence>
<evidence type="ECO:0000313" key="3">
    <source>
        <dbReference type="Proteomes" id="UP000000238"/>
    </source>
</evidence>
<dbReference type="Proteomes" id="UP000000238">
    <property type="component" value="Chromosome"/>
</dbReference>
<feature type="repeat" description="TPR" evidence="1">
    <location>
        <begin position="48"/>
        <end position="81"/>
    </location>
</feature>
<dbReference type="Gene3D" id="1.25.40.10">
    <property type="entry name" value="Tetratricopeptide repeat domain"/>
    <property type="match status" value="1"/>
</dbReference>
<dbReference type="EMBL" id="CP000155">
    <property type="protein sequence ID" value="ABC29150.1"/>
    <property type="molecule type" value="Genomic_DNA"/>
</dbReference>
<dbReference type="AlphaFoldDB" id="Q2SJM4"/>
<dbReference type="STRING" id="349521.HCH_02327"/>
<dbReference type="PROSITE" id="PS50005">
    <property type="entry name" value="TPR"/>
    <property type="match status" value="1"/>
</dbReference>
<dbReference type="SUPFAM" id="SSF56935">
    <property type="entry name" value="Porins"/>
    <property type="match status" value="1"/>
</dbReference>
<proteinExistence type="predicted"/>
<dbReference type="InterPro" id="IPR019734">
    <property type="entry name" value="TPR_rpt"/>
</dbReference>
<dbReference type="InterPro" id="IPR011990">
    <property type="entry name" value="TPR-like_helical_dom_sf"/>
</dbReference>
<sequence>MWGLPAFAQDSVKSSSITATLKSLNATADYEQAYRLGSEQMENMEGDPEFDFYFGMAALQSGHYPEAQFMFERLTALYPDNDRFRLEYARTLFNLQQYGAAREQFLIVLAREPPPAVKDNIARFLAALDEREHERQRRWRGYIGLGGGYDSNINNATDERFVGLFELPDSAQETESGYAALRTSFAYEHPVSQLNAAKMEFDSQHKHNFENSDFDLDSARLSASWKYSRSRRELEAGASYQHVLLDTEDYQRNTGAFMQWREQWNAHLLTFFYAGVFIKDSFANPLLNNYQPLTGLSLLVPRARLLHTLSVFAGTENPREQDAASLAKDFYSLGYRLSYKLSPTLTPYLGYSGFFADYKAENPVFGEVRDDKSSQFNAGGEWKLTHELSALAELSYTDNQSNLDLYDYTRWRGEFRIRWRF</sequence>
<dbReference type="HOGENOM" id="CLU_046267_0_0_6"/>
<dbReference type="KEGG" id="hch:HCH_02327"/>
<keyword evidence="3" id="KW-1185">Reference proteome</keyword>
<name>Q2SJM4_HAHCH</name>
<keyword evidence="1" id="KW-0802">TPR repeat</keyword>
<protein>
    <submittedName>
        <fullName evidence="2">Protein containing tetratricopeptide repeat</fullName>
    </submittedName>
</protein>